<proteinExistence type="predicted"/>
<sequence length="67" mass="8069">MPDEITIDSIPFTFYNLRRLKSFNPFRASNHVLLIFSLLRSSPNLEKLEIWFVEMHEPEIDWEFLNA</sequence>
<evidence type="ECO:0000313" key="2">
    <source>
        <dbReference type="Proteomes" id="UP001341281"/>
    </source>
</evidence>
<protein>
    <submittedName>
        <fullName evidence="1">Uncharacterized protein</fullName>
    </submittedName>
</protein>
<dbReference type="AlphaFoldDB" id="A0AAQ3PXU9"/>
<name>A0AAQ3PXU9_PASNO</name>
<evidence type="ECO:0000313" key="1">
    <source>
        <dbReference type="EMBL" id="WVZ54754.1"/>
    </source>
</evidence>
<accession>A0AAQ3PXU9</accession>
<dbReference type="Proteomes" id="UP001341281">
    <property type="component" value="Chromosome 01"/>
</dbReference>
<organism evidence="1 2">
    <name type="scientific">Paspalum notatum var. saurae</name>
    <dbReference type="NCBI Taxonomy" id="547442"/>
    <lineage>
        <taxon>Eukaryota</taxon>
        <taxon>Viridiplantae</taxon>
        <taxon>Streptophyta</taxon>
        <taxon>Embryophyta</taxon>
        <taxon>Tracheophyta</taxon>
        <taxon>Spermatophyta</taxon>
        <taxon>Magnoliopsida</taxon>
        <taxon>Liliopsida</taxon>
        <taxon>Poales</taxon>
        <taxon>Poaceae</taxon>
        <taxon>PACMAD clade</taxon>
        <taxon>Panicoideae</taxon>
        <taxon>Andropogonodae</taxon>
        <taxon>Paspaleae</taxon>
        <taxon>Paspalinae</taxon>
        <taxon>Paspalum</taxon>
    </lineage>
</organism>
<dbReference type="EMBL" id="CP144745">
    <property type="protein sequence ID" value="WVZ54754.1"/>
    <property type="molecule type" value="Genomic_DNA"/>
</dbReference>
<reference evidence="1 2" key="1">
    <citation type="submission" date="2024-02" db="EMBL/GenBank/DDBJ databases">
        <title>High-quality chromosome-scale genome assembly of Pensacola bahiagrass (Paspalum notatum Flugge var. saurae).</title>
        <authorList>
            <person name="Vega J.M."/>
            <person name="Podio M."/>
            <person name="Orjuela J."/>
            <person name="Siena L.A."/>
            <person name="Pessino S.C."/>
            <person name="Combes M.C."/>
            <person name="Mariac C."/>
            <person name="Albertini E."/>
            <person name="Pupilli F."/>
            <person name="Ortiz J.P.A."/>
            <person name="Leblanc O."/>
        </authorList>
    </citation>
    <scope>NUCLEOTIDE SEQUENCE [LARGE SCALE GENOMIC DNA]</scope>
    <source>
        <strain evidence="1">R1</strain>
        <tissue evidence="1">Leaf</tissue>
    </source>
</reference>
<keyword evidence="2" id="KW-1185">Reference proteome</keyword>
<gene>
    <name evidence="1" type="ORF">U9M48_005506</name>
</gene>